<gene>
    <name evidence="3" type="ORF">OG563_34605</name>
</gene>
<dbReference type="InterPro" id="IPR036291">
    <property type="entry name" value="NAD(P)-bd_dom_sf"/>
</dbReference>
<keyword evidence="1" id="KW-1133">Transmembrane helix</keyword>
<dbReference type="Pfam" id="PF00107">
    <property type="entry name" value="ADH_zinc_N"/>
    <property type="match status" value="1"/>
</dbReference>
<keyword evidence="1" id="KW-0812">Transmembrane</keyword>
<proteinExistence type="predicted"/>
<evidence type="ECO:0000313" key="3">
    <source>
        <dbReference type="EMBL" id="WUV44270.1"/>
    </source>
</evidence>
<dbReference type="SUPFAM" id="SSF50129">
    <property type="entry name" value="GroES-like"/>
    <property type="match status" value="1"/>
</dbReference>
<sequence>MRAVQILKDDAGQRAELTEIPDGEIGAGDVTIAVDYSAVNFKDGLGVTGAVPVVERFPIVAGIDLAGTVVEATVESGFTPGDSVAVNGWGLAVDHNGGFATRARVPAAWITRIPPRLTTWQAMAIGTAGYTAALSVMALQRHGLTPNAGPVVVTGAAGGVGSVAIALLAALGFEVHASTGRLGEKDYLQNLGAAEIIPREDLAEPVQAALGSERWAGGVDVVGSHTLVNVLSQIRYGGAVANCGLAQGLDLPGSVAPFILRGVTLAGIDSVNAPSSSRNAAWELLAEHLDVRLLEEMTTTVPLDQAATVAQQVLTGAVRGRTVVDVNA</sequence>
<dbReference type="InterPro" id="IPR013154">
    <property type="entry name" value="ADH-like_N"/>
</dbReference>
<dbReference type="Proteomes" id="UP001432062">
    <property type="component" value="Chromosome"/>
</dbReference>
<reference evidence="3" key="1">
    <citation type="submission" date="2022-10" db="EMBL/GenBank/DDBJ databases">
        <title>The complete genomes of actinobacterial strains from the NBC collection.</title>
        <authorList>
            <person name="Joergensen T.S."/>
            <person name="Alvarez Arevalo M."/>
            <person name="Sterndorff E.B."/>
            <person name="Faurdal D."/>
            <person name="Vuksanovic O."/>
            <person name="Mourched A.-S."/>
            <person name="Charusanti P."/>
            <person name="Shaw S."/>
            <person name="Blin K."/>
            <person name="Weber T."/>
        </authorList>
    </citation>
    <scope>NUCLEOTIDE SEQUENCE</scope>
    <source>
        <strain evidence="3">NBC_01482</strain>
    </source>
</reference>
<protein>
    <submittedName>
        <fullName evidence="3">Oxidoreductase</fullName>
    </submittedName>
</protein>
<name>A0ABZ1YQM2_9NOCA</name>
<keyword evidence="1" id="KW-0472">Membrane</keyword>
<dbReference type="InterPro" id="IPR011032">
    <property type="entry name" value="GroES-like_sf"/>
</dbReference>
<dbReference type="InterPro" id="IPR014188">
    <property type="entry name" value="Acrylyl-CoA_reductase_AcuI"/>
</dbReference>
<accession>A0ABZ1YQM2</accession>
<evidence type="ECO:0000256" key="1">
    <source>
        <dbReference type="SAM" id="Phobius"/>
    </source>
</evidence>
<feature type="transmembrane region" description="Helical" evidence="1">
    <location>
        <begin position="120"/>
        <end position="139"/>
    </location>
</feature>
<dbReference type="Gene3D" id="3.40.50.720">
    <property type="entry name" value="NAD(P)-binding Rossmann-like Domain"/>
    <property type="match status" value="1"/>
</dbReference>
<evidence type="ECO:0000313" key="4">
    <source>
        <dbReference type="Proteomes" id="UP001432062"/>
    </source>
</evidence>
<feature type="transmembrane region" description="Helical" evidence="1">
    <location>
        <begin position="151"/>
        <end position="173"/>
    </location>
</feature>
<evidence type="ECO:0000259" key="2">
    <source>
        <dbReference type="SMART" id="SM00829"/>
    </source>
</evidence>
<organism evidence="3 4">
    <name type="scientific">Nocardia vinacea</name>
    <dbReference type="NCBI Taxonomy" id="96468"/>
    <lineage>
        <taxon>Bacteria</taxon>
        <taxon>Bacillati</taxon>
        <taxon>Actinomycetota</taxon>
        <taxon>Actinomycetes</taxon>
        <taxon>Mycobacteriales</taxon>
        <taxon>Nocardiaceae</taxon>
        <taxon>Nocardia</taxon>
    </lineage>
</organism>
<keyword evidence="4" id="KW-1185">Reference proteome</keyword>
<dbReference type="SUPFAM" id="SSF51735">
    <property type="entry name" value="NAD(P)-binding Rossmann-fold domains"/>
    <property type="match status" value="1"/>
</dbReference>
<dbReference type="Pfam" id="PF08240">
    <property type="entry name" value="ADH_N"/>
    <property type="match status" value="1"/>
</dbReference>
<dbReference type="RefSeq" id="WP_329407158.1">
    <property type="nucleotide sequence ID" value="NZ_CP109441.1"/>
</dbReference>
<feature type="domain" description="Enoyl reductase (ER)" evidence="2">
    <location>
        <begin position="12"/>
        <end position="324"/>
    </location>
</feature>
<dbReference type="InterPro" id="IPR013149">
    <property type="entry name" value="ADH-like_C"/>
</dbReference>
<dbReference type="InterPro" id="IPR020843">
    <property type="entry name" value="ER"/>
</dbReference>
<dbReference type="InterPro" id="IPR051397">
    <property type="entry name" value="Zn-ADH-like_protein"/>
</dbReference>
<dbReference type="PANTHER" id="PTHR43677">
    <property type="entry name" value="SHORT-CHAIN DEHYDROGENASE/REDUCTASE"/>
    <property type="match status" value="1"/>
</dbReference>
<dbReference type="Gene3D" id="3.90.180.10">
    <property type="entry name" value="Medium-chain alcohol dehydrogenases, catalytic domain"/>
    <property type="match status" value="1"/>
</dbReference>
<dbReference type="PANTHER" id="PTHR43677:SF1">
    <property type="entry name" value="ACRYLYL-COA REDUCTASE ACUI-RELATED"/>
    <property type="match status" value="1"/>
</dbReference>
<dbReference type="SMART" id="SM00829">
    <property type="entry name" value="PKS_ER"/>
    <property type="match status" value="1"/>
</dbReference>
<dbReference type="EMBL" id="CP109441">
    <property type="protein sequence ID" value="WUV44270.1"/>
    <property type="molecule type" value="Genomic_DNA"/>
</dbReference>
<dbReference type="NCBIfam" id="TIGR02823">
    <property type="entry name" value="oxido_YhdH"/>
    <property type="match status" value="1"/>
</dbReference>
<dbReference type="CDD" id="cd08288">
    <property type="entry name" value="MDR_yhdh"/>
    <property type="match status" value="1"/>
</dbReference>